<evidence type="ECO:0000256" key="5">
    <source>
        <dbReference type="ARBA" id="ARBA00048462"/>
    </source>
</evidence>
<keyword evidence="4 6" id="KW-0012">Acyltransferase</keyword>
<dbReference type="AlphaFoldDB" id="A0A378JJF1"/>
<dbReference type="InterPro" id="IPR004410">
    <property type="entry name" value="Malonyl_CoA-ACP_transAc_FabD"/>
</dbReference>
<dbReference type="GO" id="GO:0004314">
    <property type="term" value="F:[acyl-carrier-protein] S-malonyltransferase activity"/>
    <property type="evidence" value="ECO:0007669"/>
    <property type="project" value="UniProtKB-EC"/>
</dbReference>
<dbReference type="GO" id="GO:0005829">
    <property type="term" value="C:cytosol"/>
    <property type="evidence" value="ECO:0007669"/>
    <property type="project" value="TreeGrafter"/>
</dbReference>
<feature type="domain" description="Malonyl-CoA:ACP transacylase (MAT)" evidence="8">
    <location>
        <begin position="7"/>
        <end position="303"/>
    </location>
</feature>
<gene>
    <name evidence="9" type="primary">fabD</name>
    <name evidence="9" type="ORF">NCTC13316_01430</name>
</gene>
<name>A0A378JJF1_9GAMM</name>
<evidence type="ECO:0000256" key="4">
    <source>
        <dbReference type="ARBA" id="ARBA00023315"/>
    </source>
</evidence>
<feature type="active site" evidence="7">
    <location>
        <position position="202"/>
    </location>
</feature>
<dbReference type="GO" id="GO:0006633">
    <property type="term" value="P:fatty acid biosynthetic process"/>
    <property type="evidence" value="ECO:0007669"/>
    <property type="project" value="TreeGrafter"/>
</dbReference>
<evidence type="ECO:0000256" key="2">
    <source>
        <dbReference type="ARBA" id="ARBA00018953"/>
    </source>
</evidence>
<protein>
    <recommendedName>
        <fullName evidence="2 6">Malonyl CoA-acyl carrier protein transacylase</fullName>
        <ecNumber evidence="1 6">2.3.1.39</ecNumber>
    </recommendedName>
</protein>
<feature type="active site" evidence="7">
    <location>
        <position position="92"/>
    </location>
</feature>
<dbReference type="SMART" id="SM00827">
    <property type="entry name" value="PKS_AT"/>
    <property type="match status" value="1"/>
</dbReference>
<proteinExistence type="inferred from homology"/>
<dbReference type="Pfam" id="PF00698">
    <property type="entry name" value="Acyl_transf_1"/>
    <property type="match status" value="1"/>
</dbReference>
<organism evidence="9 10">
    <name type="scientific">Legionella busanensis</name>
    <dbReference type="NCBI Taxonomy" id="190655"/>
    <lineage>
        <taxon>Bacteria</taxon>
        <taxon>Pseudomonadati</taxon>
        <taxon>Pseudomonadota</taxon>
        <taxon>Gammaproteobacteria</taxon>
        <taxon>Legionellales</taxon>
        <taxon>Legionellaceae</taxon>
        <taxon>Legionella</taxon>
    </lineage>
</organism>
<dbReference type="EMBL" id="UGOD01000001">
    <property type="protein sequence ID" value="STX51335.1"/>
    <property type="molecule type" value="Genomic_DNA"/>
</dbReference>
<dbReference type="PANTHER" id="PTHR42681:SF1">
    <property type="entry name" value="MALONYL-COA-ACYL CARRIER PROTEIN TRANSACYLASE, MITOCHONDRIAL"/>
    <property type="match status" value="1"/>
</dbReference>
<evidence type="ECO:0000256" key="1">
    <source>
        <dbReference type="ARBA" id="ARBA00013258"/>
    </source>
</evidence>
<evidence type="ECO:0000256" key="7">
    <source>
        <dbReference type="PIRSR" id="PIRSR000446-1"/>
    </source>
</evidence>
<evidence type="ECO:0000256" key="3">
    <source>
        <dbReference type="ARBA" id="ARBA00022679"/>
    </source>
</evidence>
<dbReference type="Gene3D" id="3.40.366.10">
    <property type="entry name" value="Malonyl-Coenzyme A Acyl Carrier Protein, domain 2"/>
    <property type="match status" value="1"/>
</dbReference>
<reference evidence="9 10" key="1">
    <citation type="submission" date="2018-06" db="EMBL/GenBank/DDBJ databases">
        <authorList>
            <consortium name="Pathogen Informatics"/>
            <person name="Doyle S."/>
        </authorList>
    </citation>
    <scope>NUCLEOTIDE SEQUENCE [LARGE SCALE GENOMIC DNA]</scope>
    <source>
        <strain evidence="9 10">NCTC13316</strain>
    </source>
</reference>
<dbReference type="InterPro" id="IPR016035">
    <property type="entry name" value="Acyl_Trfase/lysoPLipase"/>
</dbReference>
<evidence type="ECO:0000259" key="8">
    <source>
        <dbReference type="SMART" id="SM00827"/>
    </source>
</evidence>
<dbReference type="InterPro" id="IPR050858">
    <property type="entry name" value="Mal-CoA-ACP_Trans/PKS_FabD"/>
</dbReference>
<comment type="catalytic activity">
    <reaction evidence="5 6">
        <text>holo-[ACP] + malonyl-CoA = malonyl-[ACP] + CoA</text>
        <dbReference type="Rhea" id="RHEA:41792"/>
        <dbReference type="Rhea" id="RHEA-COMP:9623"/>
        <dbReference type="Rhea" id="RHEA-COMP:9685"/>
        <dbReference type="ChEBI" id="CHEBI:57287"/>
        <dbReference type="ChEBI" id="CHEBI:57384"/>
        <dbReference type="ChEBI" id="CHEBI:64479"/>
        <dbReference type="ChEBI" id="CHEBI:78449"/>
        <dbReference type="EC" id="2.3.1.39"/>
    </reaction>
</comment>
<keyword evidence="10" id="KW-1185">Reference proteome</keyword>
<dbReference type="PANTHER" id="PTHR42681">
    <property type="entry name" value="MALONYL-COA-ACYL CARRIER PROTEIN TRANSACYLASE, MITOCHONDRIAL"/>
    <property type="match status" value="1"/>
</dbReference>
<dbReference type="SUPFAM" id="SSF52151">
    <property type="entry name" value="FabD/lysophospholipase-like"/>
    <property type="match status" value="1"/>
</dbReference>
<sequence length="317" mass="34548">MSKLAFIFPGQGSQSIGMLAELAESYSIIQKTFSIASQAVGYDVWQLIQQGPEERLNQTEITQVAMLTADVAIFNLLSSLEIKQPTWMAGHSLGEYAALVCADALNLEQAVKLVAKRGQLMQETVPLGRGVMAAVVGLTDEQVNQICADVSTDKEQVSVANYNSIGQVVIAGHRAAVEEAIIKADSQGARMAKILAVSVPCHCSLLKDAAQAFEVYLNEVSFKSPSINVISNVDLSVYKTPSQIRSLLKEQLFKPVRWVEIIQLLKREGVSQFVECGPGKVLSGLIKRIDRDLVAFNTLDKNSIDYAVSQIEAYKVN</sequence>
<dbReference type="EC" id="2.3.1.39" evidence="1 6"/>
<dbReference type="InterPro" id="IPR024925">
    <property type="entry name" value="Malonyl_CoA-ACP_transAc"/>
</dbReference>
<evidence type="ECO:0000313" key="10">
    <source>
        <dbReference type="Proteomes" id="UP000254794"/>
    </source>
</evidence>
<evidence type="ECO:0000313" key="9">
    <source>
        <dbReference type="EMBL" id="STX51335.1"/>
    </source>
</evidence>
<dbReference type="RefSeq" id="WP_115330978.1">
    <property type="nucleotide sequence ID" value="NZ_CAAAHP010000001.1"/>
</dbReference>
<dbReference type="InterPro" id="IPR016036">
    <property type="entry name" value="Malonyl_transacylase_ACP-bd"/>
</dbReference>
<dbReference type="NCBIfam" id="TIGR00128">
    <property type="entry name" value="fabD"/>
    <property type="match status" value="1"/>
</dbReference>
<dbReference type="FunFam" id="3.30.70.250:FF:000001">
    <property type="entry name" value="Malonyl CoA-acyl carrier protein transacylase"/>
    <property type="match status" value="1"/>
</dbReference>
<dbReference type="OrthoDB" id="9808564at2"/>
<dbReference type="Proteomes" id="UP000254794">
    <property type="component" value="Unassembled WGS sequence"/>
</dbReference>
<keyword evidence="3 6" id="KW-0808">Transferase</keyword>
<comment type="similarity">
    <text evidence="6">Belongs to the fabD family.</text>
</comment>
<dbReference type="SUPFAM" id="SSF55048">
    <property type="entry name" value="Probable ACP-binding domain of malonyl-CoA ACP transacylase"/>
    <property type="match status" value="1"/>
</dbReference>
<dbReference type="InterPro" id="IPR014043">
    <property type="entry name" value="Acyl_transferase_dom"/>
</dbReference>
<dbReference type="Gene3D" id="3.30.70.250">
    <property type="entry name" value="Malonyl-CoA ACP transacylase, ACP-binding"/>
    <property type="match status" value="1"/>
</dbReference>
<accession>A0A378JJF1</accession>
<dbReference type="PIRSF" id="PIRSF000446">
    <property type="entry name" value="Mct"/>
    <property type="match status" value="1"/>
</dbReference>
<dbReference type="InterPro" id="IPR001227">
    <property type="entry name" value="Ac_transferase_dom_sf"/>
</dbReference>
<evidence type="ECO:0000256" key="6">
    <source>
        <dbReference type="PIRNR" id="PIRNR000446"/>
    </source>
</evidence>